<evidence type="ECO:0000256" key="3">
    <source>
        <dbReference type="ARBA" id="ARBA00022452"/>
    </source>
</evidence>
<organism evidence="7">
    <name type="scientific">hydrothermal vent metagenome</name>
    <dbReference type="NCBI Taxonomy" id="652676"/>
    <lineage>
        <taxon>unclassified sequences</taxon>
        <taxon>metagenomes</taxon>
        <taxon>ecological metagenomes</taxon>
    </lineage>
</organism>
<dbReference type="PANTHER" id="PTHR30026">
    <property type="entry name" value="OUTER MEMBRANE PROTEIN TOLC"/>
    <property type="match status" value="1"/>
</dbReference>
<gene>
    <name evidence="7" type="ORF">MNBD_GAMMA07-443</name>
</gene>
<accession>A0A3B0WLV9</accession>
<dbReference type="AlphaFoldDB" id="A0A3B0WLV9"/>
<dbReference type="InterPro" id="IPR010130">
    <property type="entry name" value="T1SS_OMP_TolC"/>
</dbReference>
<dbReference type="GO" id="GO:0009279">
    <property type="term" value="C:cell outer membrane"/>
    <property type="evidence" value="ECO:0007669"/>
    <property type="project" value="UniProtKB-SubCell"/>
</dbReference>
<dbReference type="EMBL" id="UOFF01000292">
    <property type="protein sequence ID" value="VAW56865.1"/>
    <property type="molecule type" value="Genomic_DNA"/>
</dbReference>
<reference evidence="7" key="1">
    <citation type="submission" date="2018-06" db="EMBL/GenBank/DDBJ databases">
        <authorList>
            <person name="Zhirakovskaya E."/>
        </authorList>
    </citation>
    <scope>NUCLEOTIDE SEQUENCE</scope>
</reference>
<dbReference type="InterPro" id="IPR051906">
    <property type="entry name" value="TolC-like"/>
</dbReference>
<dbReference type="GO" id="GO:0015562">
    <property type="term" value="F:efflux transmembrane transporter activity"/>
    <property type="evidence" value="ECO:0007669"/>
    <property type="project" value="InterPro"/>
</dbReference>
<dbReference type="PANTHER" id="PTHR30026:SF20">
    <property type="entry name" value="OUTER MEMBRANE PROTEIN TOLC"/>
    <property type="match status" value="1"/>
</dbReference>
<evidence type="ECO:0000256" key="4">
    <source>
        <dbReference type="ARBA" id="ARBA00022692"/>
    </source>
</evidence>
<keyword evidence="6" id="KW-0998">Cell outer membrane</keyword>
<dbReference type="GO" id="GO:0015288">
    <property type="term" value="F:porin activity"/>
    <property type="evidence" value="ECO:0007669"/>
    <property type="project" value="TreeGrafter"/>
</dbReference>
<evidence type="ECO:0000256" key="2">
    <source>
        <dbReference type="ARBA" id="ARBA00022448"/>
    </source>
</evidence>
<keyword evidence="5" id="KW-0472">Membrane</keyword>
<dbReference type="InterPro" id="IPR003423">
    <property type="entry name" value="OMP_efflux"/>
</dbReference>
<evidence type="ECO:0000256" key="1">
    <source>
        <dbReference type="ARBA" id="ARBA00004442"/>
    </source>
</evidence>
<evidence type="ECO:0000313" key="7">
    <source>
        <dbReference type="EMBL" id="VAW56865.1"/>
    </source>
</evidence>
<sequence length="479" mass="54289">MYSFSIKCTTLPCKLTISLYRQCINLIEKKLTSCTFKALLLIITSIQISHAETSRLIPATPIQIYDIAVKNDPALGAATSAHLISQEETRQVYGALQPEINFTAELARNREDVETDGIGVAGLTYFDSNNVQLKVKQPVYRKDIYTKIDIAKAESIVADTVFKIEQQTLIIRVIKAYFSVLSADDNLKFAKAEKQTTYQQLNNIKRKYKVGKSTPADLQKSQASYYLSVAQTLTAEDIHQDALEGLTQLTAMKYLTLAKLSKSYTPNSLKPEKLEYWVNLAESNNLKLQASRHYISTLKYKIDEQKSNHYPTLDLVAKYRLEDTGGRFGNSITNDKSIGFELAIPIYKGGQVRSKVKTAMHKLNEAKFNLLKIRREVIRETRKSFRAISTSLNRIRALKQAVISSESALALIKKGFKAGIRTNADVFDAKREIFKAKRDYLADKYSYTINYLQLKNLTGSLNRDELLNINKWFTIPKTL</sequence>
<proteinExistence type="predicted"/>
<dbReference type="Gene3D" id="1.20.1600.10">
    <property type="entry name" value="Outer membrane efflux proteins (OEP)"/>
    <property type="match status" value="1"/>
</dbReference>
<dbReference type="GO" id="GO:1990281">
    <property type="term" value="C:efflux pump complex"/>
    <property type="evidence" value="ECO:0007669"/>
    <property type="project" value="TreeGrafter"/>
</dbReference>
<protein>
    <submittedName>
        <fullName evidence="7">Type I secretion outer membrane protein, TolC</fullName>
    </submittedName>
</protein>
<dbReference type="SUPFAM" id="SSF56954">
    <property type="entry name" value="Outer membrane efflux proteins (OEP)"/>
    <property type="match status" value="1"/>
</dbReference>
<name>A0A3B0WLV9_9ZZZZ</name>
<comment type="subcellular location">
    <subcellularLocation>
        <location evidence="1">Cell outer membrane</location>
    </subcellularLocation>
</comment>
<keyword evidence="2" id="KW-0813">Transport</keyword>
<evidence type="ECO:0000256" key="5">
    <source>
        <dbReference type="ARBA" id="ARBA00023136"/>
    </source>
</evidence>
<keyword evidence="4" id="KW-0812">Transmembrane</keyword>
<evidence type="ECO:0000256" key="6">
    <source>
        <dbReference type="ARBA" id="ARBA00023237"/>
    </source>
</evidence>
<keyword evidence="3" id="KW-1134">Transmembrane beta strand</keyword>
<dbReference type="NCBIfam" id="TIGR01844">
    <property type="entry name" value="type_I_sec_TolC"/>
    <property type="match status" value="1"/>
</dbReference>
<dbReference type="Pfam" id="PF02321">
    <property type="entry name" value="OEP"/>
    <property type="match status" value="2"/>
</dbReference>